<dbReference type="GO" id="GO:0016020">
    <property type="term" value="C:membrane"/>
    <property type="evidence" value="ECO:0007669"/>
    <property type="project" value="UniProtKB-SubCell"/>
</dbReference>
<accession>A0AAD1SV26</accession>
<keyword evidence="9 12" id="KW-0472">Membrane</keyword>
<dbReference type="InterPro" id="IPR002861">
    <property type="entry name" value="Reeler_dom"/>
</dbReference>
<evidence type="ECO:0000256" key="10">
    <source>
        <dbReference type="ARBA" id="ARBA00023180"/>
    </source>
</evidence>
<evidence type="ECO:0000259" key="13">
    <source>
        <dbReference type="PROSITE" id="PS50836"/>
    </source>
</evidence>
<evidence type="ECO:0000313" key="17">
    <source>
        <dbReference type="Proteomes" id="UP001295444"/>
    </source>
</evidence>
<dbReference type="Gene3D" id="1.20.120.1770">
    <property type="match status" value="1"/>
</dbReference>
<feature type="transmembrane region" description="Helical" evidence="12">
    <location>
        <begin position="490"/>
        <end position="509"/>
    </location>
</feature>
<dbReference type="Pfam" id="PF03188">
    <property type="entry name" value="Cytochrom_B561"/>
    <property type="match status" value="1"/>
</dbReference>
<keyword evidence="8" id="KW-0408">Iron</keyword>
<feature type="domain" description="Reelin" evidence="15">
    <location>
        <begin position="49"/>
        <end position="212"/>
    </location>
</feature>
<evidence type="ECO:0000259" key="15">
    <source>
        <dbReference type="PROSITE" id="PS51019"/>
    </source>
</evidence>
<feature type="domain" description="Cytochrome b561" evidence="14">
    <location>
        <begin position="379"/>
        <end position="581"/>
    </location>
</feature>
<dbReference type="PROSITE" id="PS50836">
    <property type="entry name" value="DOMON"/>
    <property type="match status" value="1"/>
</dbReference>
<dbReference type="InterPro" id="IPR005018">
    <property type="entry name" value="DOMON_domain"/>
</dbReference>
<dbReference type="Gene3D" id="2.60.40.4060">
    <property type="entry name" value="Reeler domain"/>
    <property type="match status" value="1"/>
</dbReference>
<evidence type="ECO:0000256" key="5">
    <source>
        <dbReference type="ARBA" id="ARBA00022692"/>
    </source>
</evidence>
<dbReference type="InterPro" id="IPR006593">
    <property type="entry name" value="Cyt_b561/ferric_Rdtase_TM"/>
</dbReference>
<evidence type="ECO:0000313" key="16">
    <source>
        <dbReference type="EMBL" id="CAH2311751.1"/>
    </source>
</evidence>
<dbReference type="Pfam" id="PF03351">
    <property type="entry name" value="DOMON"/>
    <property type="match status" value="1"/>
</dbReference>
<comment type="subcellular location">
    <subcellularLocation>
        <location evidence="2">Membrane</location>
        <topology evidence="2">Multi-pass membrane protein</topology>
    </subcellularLocation>
</comment>
<dbReference type="PROSITE" id="PS50939">
    <property type="entry name" value="CYTOCHROME_B561"/>
    <property type="match status" value="1"/>
</dbReference>
<dbReference type="InterPro" id="IPR051237">
    <property type="entry name" value="Ferric-chelate_Red/DefProt"/>
</dbReference>
<gene>
    <name evidence="16" type="ORF">PECUL_23A057285</name>
</gene>
<feature type="transmembrane region" description="Helical" evidence="12">
    <location>
        <begin position="458"/>
        <end position="484"/>
    </location>
</feature>
<evidence type="ECO:0000259" key="14">
    <source>
        <dbReference type="PROSITE" id="PS50939"/>
    </source>
</evidence>
<comment type="similarity">
    <text evidence="3">Belongs to the FRRS1 family.</text>
</comment>
<feature type="transmembrane region" description="Helical" evidence="12">
    <location>
        <begin position="553"/>
        <end position="578"/>
    </location>
</feature>
<evidence type="ECO:0000256" key="2">
    <source>
        <dbReference type="ARBA" id="ARBA00004141"/>
    </source>
</evidence>
<evidence type="ECO:0000256" key="3">
    <source>
        <dbReference type="ARBA" id="ARBA00009195"/>
    </source>
</evidence>
<feature type="region of interest" description="Disordered" evidence="11">
    <location>
        <begin position="199"/>
        <end position="232"/>
    </location>
</feature>
<dbReference type="PROSITE" id="PS51019">
    <property type="entry name" value="REELIN"/>
    <property type="match status" value="1"/>
</dbReference>
<dbReference type="EMBL" id="OW240919">
    <property type="protein sequence ID" value="CAH2311751.1"/>
    <property type="molecule type" value="Genomic_DNA"/>
</dbReference>
<evidence type="ECO:0000256" key="7">
    <source>
        <dbReference type="ARBA" id="ARBA00022989"/>
    </source>
</evidence>
<keyword evidence="4" id="KW-0813">Transport</keyword>
<evidence type="ECO:0000256" key="9">
    <source>
        <dbReference type="ARBA" id="ARBA00023136"/>
    </source>
</evidence>
<keyword evidence="5 12" id="KW-0812">Transmembrane</keyword>
<evidence type="ECO:0000256" key="4">
    <source>
        <dbReference type="ARBA" id="ARBA00022448"/>
    </source>
</evidence>
<reference evidence="16" key="1">
    <citation type="submission" date="2022-03" db="EMBL/GenBank/DDBJ databases">
        <authorList>
            <person name="Alioto T."/>
            <person name="Alioto T."/>
            <person name="Gomez Garrido J."/>
        </authorList>
    </citation>
    <scope>NUCLEOTIDE SEQUENCE</scope>
</reference>
<keyword evidence="10" id="KW-0325">Glycoprotein</keyword>
<name>A0AAD1SV26_PELCU</name>
<dbReference type="FunFam" id="2.60.40.4060:FF:000003">
    <property type="entry name" value="Ferric chelate reductase 1"/>
    <property type="match status" value="1"/>
</dbReference>
<organism evidence="16 17">
    <name type="scientific">Pelobates cultripes</name>
    <name type="common">Western spadefoot toad</name>
    <dbReference type="NCBI Taxonomy" id="61616"/>
    <lineage>
        <taxon>Eukaryota</taxon>
        <taxon>Metazoa</taxon>
        <taxon>Chordata</taxon>
        <taxon>Craniata</taxon>
        <taxon>Vertebrata</taxon>
        <taxon>Euteleostomi</taxon>
        <taxon>Amphibia</taxon>
        <taxon>Batrachia</taxon>
        <taxon>Anura</taxon>
        <taxon>Pelobatoidea</taxon>
        <taxon>Pelobatidae</taxon>
        <taxon>Pelobates</taxon>
    </lineage>
</organism>
<dbReference type="InterPro" id="IPR042307">
    <property type="entry name" value="Reeler_sf"/>
</dbReference>
<proteinExistence type="inferred from homology"/>
<dbReference type="Pfam" id="PF02014">
    <property type="entry name" value="Reeler"/>
    <property type="match status" value="1"/>
</dbReference>
<dbReference type="SMART" id="SM00664">
    <property type="entry name" value="DoH"/>
    <property type="match status" value="1"/>
</dbReference>
<evidence type="ECO:0000256" key="8">
    <source>
        <dbReference type="ARBA" id="ARBA00023004"/>
    </source>
</evidence>
<sequence length="623" mass="67608">MMTLYIFFYKLEFLMLQLSPVHLTMKPNQLTESEMKLVYFGLLFFGLLFAHVTCYSSGLVTVACDTMLPRHGNNSVQTTVPPYTVSASNYSFSPGDNITVTLKANSDIVFKGFFLQARTVSGNNTVGYFTVTNSTIQTLDCGGTVKSAVSHTSSINKSSISVLWTAPFTAENVHFRATFVQSRSVFWAEVESPVLTMMSSTSQPNSSSTASPTLISSTQNIASGPPPTSISSSSCGIEKVCFSSPSNCDPATSHNCFFMSSALASGGGYKFEISGPSAGYVSFGFSDDQVMGNDDIYICGMDSVGGIGIQHAYSEGQSRPLTVNLSNVEVNLASFTSGVIQCSFISRNIISTQYPVQQSKSINSSYYISMAYGDSSNGRIQYHGMSGTFISSSKIDPSVATNVTVSSSNSQDLVNAHGCLMLIAWMTTGTLGMVFARYMKVAAKKMIFGKAAWFQAHIFLMFLTVAATITSFVLAFVNAMGWAYGANSHSIIGCIVMILAFFQPIIAIFRPSPQSNWRSIFNWFHALNAFVTYVLAVANLFLGMQLINGNSGWMVKVMGGFLGWVALNVIFFEINAFLARKDLKKAVDNDNQISVKYELFILPFYMCGNLAFLIALLVGIGQS</sequence>
<dbReference type="SMART" id="SM00665">
    <property type="entry name" value="B561"/>
    <property type="match status" value="1"/>
</dbReference>
<dbReference type="PANTHER" id="PTHR45828:SF49">
    <property type="entry name" value="FERRIC-CHELATE REDUCTASE 1 ISOFORM X1"/>
    <property type="match status" value="1"/>
</dbReference>
<comment type="cofactor">
    <cofactor evidence="1">
        <name>heme b</name>
        <dbReference type="ChEBI" id="CHEBI:60344"/>
    </cofactor>
</comment>
<feature type="domain" description="DOMON" evidence="13">
    <location>
        <begin position="254"/>
        <end position="373"/>
    </location>
</feature>
<dbReference type="AlphaFoldDB" id="A0AAD1SV26"/>
<protein>
    <recommendedName>
        <fullName evidence="18">Ferric-chelate reductase 1</fullName>
    </recommendedName>
</protein>
<keyword evidence="17" id="KW-1185">Reference proteome</keyword>
<evidence type="ECO:0000256" key="1">
    <source>
        <dbReference type="ARBA" id="ARBA00001970"/>
    </source>
</evidence>
<dbReference type="Proteomes" id="UP001295444">
    <property type="component" value="Chromosome 08"/>
</dbReference>
<dbReference type="CDD" id="cd09628">
    <property type="entry name" value="DOMON_SDR_2_like"/>
    <property type="match status" value="1"/>
</dbReference>
<feature type="transmembrane region" description="Helical" evidence="12">
    <location>
        <begin position="37"/>
        <end position="60"/>
    </location>
</feature>
<feature type="transmembrane region" description="Helical" evidence="12">
    <location>
        <begin position="599"/>
        <end position="620"/>
    </location>
</feature>
<keyword evidence="7 12" id="KW-1133">Transmembrane helix</keyword>
<evidence type="ECO:0000256" key="6">
    <source>
        <dbReference type="ARBA" id="ARBA00022982"/>
    </source>
</evidence>
<dbReference type="CDD" id="cd08760">
    <property type="entry name" value="Cyt_b561_FRRS1_like"/>
    <property type="match status" value="1"/>
</dbReference>
<feature type="transmembrane region" description="Helical" evidence="12">
    <location>
        <begin position="420"/>
        <end position="438"/>
    </location>
</feature>
<feature type="transmembrane region" description="Helical" evidence="12">
    <location>
        <begin position="521"/>
        <end position="547"/>
    </location>
</feature>
<keyword evidence="6" id="KW-0249">Electron transport</keyword>
<dbReference type="PANTHER" id="PTHR45828">
    <property type="entry name" value="CYTOCHROME B561/FERRIC REDUCTASE TRANSMEMBRANE"/>
    <property type="match status" value="1"/>
</dbReference>
<evidence type="ECO:0000256" key="11">
    <source>
        <dbReference type="SAM" id="MobiDB-lite"/>
    </source>
</evidence>
<evidence type="ECO:0000256" key="12">
    <source>
        <dbReference type="SAM" id="Phobius"/>
    </source>
</evidence>
<feature type="compositionally biased region" description="Low complexity" evidence="11">
    <location>
        <begin position="199"/>
        <end position="218"/>
    </location>
</feature>
<dbReference type="CDD" id="cd08544">
    <property type="entry name" value="Reeler"/>
    <property type="match status" value="1"/>
</dbReference>
<evidence type="ECO:0008006" key="18">
    <source>
        <dbReference type="Google" id="ProtNLM"/>
    </source>
</evidence>